<keyword evidence="2" id="KW-0808">Transferase</keyword>
<dbReference type="InterPro" id="IPR002941">
    <property type="entry name" value="DNA_methylase_N4/N6"/>
</dbReference>
<dbReference type="Pfam" id="PF01555">
    <property type="entry name" value="N6_N4_Mtase"/>
    <property type="match status" value="1"/>
</dbReference>
<gene>
    <name evidence="4" type="ORF">EZS27_026185</name>
</gene>
<sequence length="64" mass="7497">MVFDPFGGSGTVGKTAKALDRLFFLTEQKPVYFEYMQTKTKSQNIFNERKTKFFTLEQFKETAE</sequence>
<dbReference type="Gene3D" id="3.40.50.150">
    <property type="entry name" value="Vaccinia Virus protein VP39"/>
    <property type="match status" value="1"/>
</dbReference>
<dbReference type="AlphaFoldDB" id="A0A5J4QVD9"/>
<dbReference type="InterPro" id="IPR029063">
    <property type="entry name" value="SAM-dependent_MTases_sf"/>
</dbReference>
<proteinExistence type="predicted"/>
<evidence type="ECO:0000313" key="4">
    <source>
        <dbReference type="EMBL" id="KAA6324493.1"/>
    </source>
</evidence>
<comment type="caution">
    <text evidence="4">The sequence shown here is derived from an EMBL/GenBank/DDBJ whole genome shotgun (WGS) entry which is preliminary data.</text>
</comment>
<dbReference type="EMBL" id="SNRY01002561">
    <property type="protein sequence ID" value="KAA6324493.1"/>
    <property type="molecule type" value="Genomic_DNA"/>
</dbReference>
<protein>
    <recommendedName>
        <fullName evidence="3">DNA methylase N-4/N-6 domain-containing protein</fullName>
    </recommendedName>
</protein>
<name>A0A5J4QVD9_9ZZZZ</name>
<evidence type="ECO:0000259" key="3">
    <source>
        <dbReference type="Pfam" id="PF01555"/>
    </source>
</evidence>
<dbReference type="SUPFAM" id="SSF53335">
    <property type="entry name" value="S-adenosyl-L-methionine-dependent methyltransferases"/>
    <property type="match status" value="1"/>
</dbReference>
<dbReference type="GO" id="GO:0003677">
    <property type="term" value="F:DNA binding"/>
    <property type="evidence" value="ECO:0007669"/>
    <property type="project" value="InterPro"/>
</dbReference>
<feature type="domain" description="DNA methylase N-4/N-6" evidence="3">
    <location>
        <begin position="2"/>
        <end position="36"/>
    </location>
</feature>
<organism evidence="4">
    <name type="scientific">termite gut metagenome</name>
    <dbReference type="NCBI Taxonomy" id="433724"/>
    <lineage>
        <taxon>unclassified sequences</taxon>
        <taxon>metagenomes</taxon>
        <taxon>organismal metagenomes</taxon>
    </lineage>
</organism>
<keyword evidence="1" id="KW-0489">Methyltransferase</keyword>
<accession>A0A5J4QVD9</accession>
<reference evidence="4" key="1">
    <citation type="submission" date="2019-03" db="EMBL/GenBank/DDBJ databases">
        <title>Single cell metagenomics reveals metabolic interactions within the superorganism composed of flagellate Streblomastix strix and complex community of Bacteroidetes bacteria on its surface.</title>
        <authorList>
            <person name="Treitli S.C."/>
            <person name="Kolisko M."/>
            <person name="Husnik F."/>
            <person name="Keeling P."/>
            <person name="Hampl V."/>
        </authorList>
    </citation>
    <scope>NUCLEOTIDE SEQUENCE</scope>
    <source>
        <strain evidence="4">STM</strain>
    </source>
</reference>
<evidence type="ECO:0000256" key="2">
    <source>
        <dbReference type="ARBA" id="ARBA00022679"/>
    </source>
</evidence>
<evidence type="ECO:0000256" key="1">
    <source>
        <dbReference type="ARBA" id="ARBA00022603"/>
    </source>
</evidence>
<dbReference type="GO" id="GO:0032259">
    <property type="term" value="P:methylation"/>
    <property type="evidence" value="ECO:0007669"/>
    <property type="project" value="UniProtKB-KW"/>
</dbReference>
<dbReference type="GO" id="GO:0008170">
    <property type="term" value="F:N-methyltransferase activity"/>
    <property type="evidence" value="ECO:0007669"/>
    <property type="project" value="InterPro"/>
</dbReference>